<reference evidence="6" key="5">
    <citation type="journal article" date="2021" name="G3 (Bethesda)">
        <title>Aegilops tauschii genome assembly Aet v5.0 features greater sequence contiguity and improved annotation.</title>
        <authorList>
            <person name="Wang L."/>
            <person name="Zhu T."/>
            <person name="Rodriguez J.C."/>
            <person name="Deal K.R."/>
            <person name="Dubcovsky J."/>
            <person name="McGuire P.E."/>
            <person name="Lux T."/>
            <person name="Spannagl M."/>
            <person name="Mayer K.F.X."/>
            <person name="Baldrich P."/>
            <person name="Meyers B.C."/>
            <person name="Huo N."/>
            <person name="Gu Y.Q."/>
            <person name="Zhou H."/>
            <person name="Devos K.M."/>
            <person name="Bennetzen J.L."/>
            <person name="Unver T."/>
            <person name="Budak H."/>
            <person name="Gulick P.J."/>
            <person name="Galiba G."/>
            <person name="Kalapos B."/>
            <person name="Nelson D.R."/>
            <person name="Li P."/>
            <person name="You F.M."/>
            <person name="Luo M.C."/>
            <person name="Dvorak J."/>
        </authorList>
    </citation>
    <scope>NUCLEOTIDE SEQUENCE [LARGE SCALE GENOMIC DNA]</scope>
    <source>
        <strain evidence="6">cv. AL8/78</strain>
    </source>
</reference>
<dbReference type="SUPFAM" id="SSF48264">
    <property type="entry name" value="Cytochrome P450"/>
    <property type="match status" value="1"/>
</dbReference>
<name>A0A453Q3M7_AEGTS</name>
<evidence type="ECO:0000256" key="5">
    <source>
        <dbReference type="RuleBase" id="RU000461"/>
    </source>
</evidence>
<dbReference type="EnsemblPlants" id="AET6Gv20966700.1">
    <property type="protein sequence ID" value="AET6Gv20966700.1"/>
    <property type="gene ID" value="AET6Gv20966700"/>
</dbReference>
<comment type="cofactor">
    <cofactor evidence="4">
        <name>heme</name>
        <dbReference type="ChEBI" id="CHEBI:30413"/>
    </cofactor>
</comment>
<dbReference type="CDD" id="cd11046">
    <property type="entry name" value="CYP97"/>
    <property type="match status" value="1"/>
</dbReference>
<keyword evidence="4 5" id="KW-0479">Metal-binding</keyword>
<keyword evidence="3" id="KW-1133">Transmembrane helix</keyword>
<dbReference type="Gramene" id="AET6Gv20966700.1">
    <property type="protein sequence ID" value="AET6Gv20966700.1"/>
    <property type="gene ID" value="AET6Gv20966700"/>
</dbReference>
<keyword evidence="4 5" id="KW-0408">Iron</keyword>
<dbReference type="GO" id="GO:0009507">
    <property type="term" value="C:chloroplast"/>
    <property type="evidence" value="ECO:0007669"/>
    <property type="project" value="TreeGrafter"/>
</dbReference>
<dbReference type="PROSITE" id="PS00086">
    <property type="entry name" value="CYTOCHROME_P450"/>
    <property type="match status" value="1"/>
</dbReference>
<protein>
    <recommendedName>
        <fullName evidence="8">Cytochrome P450</fullName>
    </recommendedName>
</protein>
<evidence type="ECO:0008006" key="8">
    <source>
        <dbReference type="Google" id="ProtNLM"/>
    </source>
</evidence>
<evidence type="ECO:0000256" key="3">
    <source>
        <dbReference type="ARBA" id="ARBA00022989"/>
    </source>
</evidence>
<keyword evidence="2" id="KW-0812">Transmembrane</keyword>
<organism evidence="6 7">
    <name type="scientific">Aegilops tauschii subsp. strangulata</name>
    <name type="common">Goatgrass</name>
    <dbReference type="NCBI Taxonomy" id="200361"/>
    <lineage>
        <taxon>Eukaryota</taxon>
        <taxon>Viridiplantae</taxon>
        <taxon>Streptophyta</taxon>
        <taxon>Embryophyta</taxon>
        <taxon>Tracheophyta</taxon>
        <taxon>Spermatophyta</taxon>
        <taxon>Magnoliopsida</taxon>
        <taxon>Liliopsida</taxon>
        <taxon>Poales</taxon>
        <taxon>Poaceae</taxon>
        <taxon>BOP clade</taxon>
        <taxon>Pooideae</taxon>
        <taxon>Triticodae</taxon>
        <taxon>Triticeae</taxon>
        <taxon>Triticinae</taxon>
        <taxon>Aegilops</taxon>
    </lineage>
</organism>
<evidence type="ECO:0000256" key="1">
    <source>
        <dbReference type="ARBA" id="ARBA00010617"/>
    </source>
</evidence>
<dbReference type="InterPro" id="IPR001128">
    <property type="entry name" value="Cyt_P450"/>
</dbReference>
<proteinExistence type="inferred from homology"/>
<dbReference type="GO" id="GO:0016123">
    <property type="term" value="P:xanthophyll biosynthetic process"/>
    <property type="evidence" value="ECO:0007669"/>
    <property type="project" value="TreeGrafter"/>
</dbReference>
<dbReference type="PRINTS" id="PR00463">
    <property type="entry name" value="EP450I"/>
</dbReference>
<dbReference type="PANTHER" id="PTHR24291:SF171">
    <property type="entry name" value="PROTEIN LUTEIN DEFICIENT 5, CHLOROPLASTIC"/>
    <property type="match status" value="1"/>
</dbReference>
<accession>A0A453Q3M7</accession>
<keyword evidence="4 5" id="KW-0349">Heme</keyword>
<keyword evidence="5" id="KW-0503">Monooxygenase</keyword>
<sequence>PVHHEPRLAVLCASGHERCVRQDGDSSWSSRLVSPRPLILSSLLFSPVYSLHARHLASLHPLSYSPPCQLRGTVRAMATTAAAPPSGYFGSVQGRPTRLAPAASGRNSLLLRCSASGGDGAGGPDPILEEQKRRRAELSARSSSGEFTAPGTRWLAKLVPPGALAAGLLKAAGVGAARRGPELPQVAGSLAAVDAIFLPLYDHFLTHGGVFRLNLGPKSFVIVSDPDIAKHILRDNSKAYSKGILAEILEFVMGTGLIPADGEVWRVRRRAIVPSLHQKFVTEMIGLFGKASGRLCEKLDKAAAEGEAVEMESLFSRLTLDVIGKAVFNYDFDSLSYDNGMVEAVYVTLREAEMRSTAPIPTWKIPIWKDVSPRQRKVNEALVLINNILDELISTCKRMVDEEDLQFHEEYMNEEDPSILRFLLASGEDVSSKQLRDDLMTMLIAGHETSAAVLTWTFYLLSKYPRVMSKLQAEVDDVLGDGLPTIEDVKKLKYTTRVINESLRLYPQPPVLIRRSLEDDMLGEYPIGRGEDIFISIWNLHRCPKHWDNADVFNPERWTLDGPNPNETNQKFSYLPFGGGPRKCVGDMFATFENVVATAMLVKRFDFQMAPGAPPVEMTTGATIHTTKGLNMIVSRRTNPPVIPISR</sequence>
<reference evidence="6" key="3">
    <citation type="journal article" date="2017" name="Nature">
        <title>Genome sequence of the progenitor of the wheat D genome Aegilops tauschii.</title>
        <authorList>
            <person name="Luo M.C."/>
            <person name="Gu Y.Q."/>
            <person name="Puiu D."/>
            <person name="Wang H."/>
            <person name="Twardziok S.O."/>
            <person name="Deal K.R."/>
            <person name="Huo N."/>
            <person name="Zhu T."/>
            <person name="Wang L."/>
            <person name="Wang Y."/>
            <person name="McGuire P.E."/>
            <person name="Liu S."/>
            <person name="Long H."/>
            <person name="Ramasamy R.K."/>
            <person name="Rodriguez J.C."/>
            <person name="Van S.L."/>
            <person name="Yuan L."/>
            <person name="Wang Z."/>
            <person name="Xia Z."/>
            <person name="Xiao L."/>
            <person name="Anderson O.D."/>
            <person name="Ouyang S."/>
            <person name="Liang Y."/>
            <person name="Zimin A.V."/>
            <person name="Pertea G."/>
            <person name="Qi P."/>
            <person name="Bennetzen J.L."/>
            <person name="Dai X."/>
            <person name="Dawson M.W."/>
            <person name="Muller H.G."/>
            <person name="Kugler K."/>
            <person name="Rivarola-Duarte L."/>
            <person name="Spannagl M."/>
            <person name="Mayer K.F.X."/>
            <person name="Lu F.H."/>
            <person name="Bevan M.W."/>
            <person name="Leroy P."/>
            <person name="Li P."/>
            <person name="You F.M."/>
            <person name="Sun Q."/>
            <person name="Liu Z."/>
            <person name="Lyons E."/>
            <person name="Wicker T."/>
            <person name="Salzberg S.L."/>
            <person name="Devos K.M."/>
            <person name="Dvorak J."/>
        </authorList>
    </citation>
    <scope>NUCLEOTIDE SEQUENCE [LARGE SCALE GENOMIC DNA]</scope>
    <source>
        <strain evidence="6">cv. AL8/78</strain>
    </source>
</reference>
<keyword evidence="3" id="KW-0472">Membrane</keyword>
<evidence type="ECO:0000313" key="6">
    <source>
        <dbReference type="EnsemblPlants" id="AET6Gv20966700.1"/>
    </source>
</evidence>
<dbReference type="Gene3D" id="1.10.630.10">
    <property type="entry name" value="Cytochrome P450"/>
    <property type="match status" value="1"/>
</dbReference>
<dbReference type="InterPro" id="IPR017972">
    <property type="entry name" value="Cyt_P450_CS"/>
</dbReference>
<comment type="similarity">
    <text evidence="1 5">Belongs to the cytochrome P450 family.</text>
</comment>
<reference evidence="7" key="1">
    <citation type="journal article" date="2014" name="Science">
        <title>Ancient hybridizations among the ancestral genomes of bread wheat.</title>
        <authorList>
            <consortium name="International Wheat Genome Sequencing Consortium,"/>
            <person name="Marcussen T."/>
            <person name="Sandve S.R."/>
            <person name="Heier L."/>
            <person name="Spannagl M."/>
            <person name="Pfeifer M."/>
            <person name="Jakobsen K.S."/>
            <person name="Wulff B.B."/>
            <person name="Steuernagel B."/>
            <person name="Mayer K.F."/>
            <person name="Olsen O.A."/>
        </authorList>
    </citation>
    <scope>NUCLEOTIDE SEQUENCE [LARGE SCALE GENOMIC DNA]</scope>
    <source>
        <strain evidence="7">cv. AL8/78</strain>
    </source>
</reference>
<evidence type="ECO:0000313" key="7">
    <source>
        <dbReference type="Proteomes" id="UP000015105"/>
    </source>
</evidence>
<dbReference type="GO" id="GO:0020037">
    <property type="term" value="F:heme binding"/>
    <property type="evidence" value="ECO:0007669"/>
    <property type="project" value="InterPro"/>
</dbReference>
<dbReference type="InterPro" id="IPR002401">
    <property type="entry name" value="Cyt_P450_E_grp-I"/>
</dbReference>
<dbReference type="GO" id="GO:0010291">
    <property type="term" value="F:beta-carotene 3-hydroxylase activity"/>
    <property type="evidence" value="ECO:0007669"/>
    <property type="project" value="TreeGrafter"/>
</dbReference>
<feature type="binding site" description="axial binding residue" evidence="4">
    <location>
        <position position="584"/>
    </location>
    <ligand>
        <name>heme</name>
        <dbReference type="ChEBI" id="CHEBI:30413"/>
    </ligand>
    <ligandPart>
        <name>Fe</name>
        <dbReference type="ChEBI" id="CHEBI:18248"/>
    </ligandPart>
</feature>
<dbReference type="Pfam" id="PF00067">
    <property type="entry name" value="p450"/>
    <property type="match status" value="1"/>
</dbReference>
<dbReference type="PRINTS" id="PR00385">
    <property type="entry name" value="P450"/>
</dbReference>
<dbReference type="GO" id="GO:0005506">
    <property type="term" value="F:iron ion binding"/>
    <property type="evidence" value="ECO:0007669"/>
    <property type="project" value="InterPro"/>
</dbReference>
<dbReference type="InterPro" id="IPR050196">
    <property type="entry name" value="Cytochrome_P450_Monoox"/>
</dbReference>
<evidence type="ECO:0000256" key="2">
    <source>
        <dbReference type="ARBA" id="ARBA00022692"/>
    </source>
</evidence>
<dbReference type="Proteomes" id="UP000015105">
    <property type="component" value="Chromosome 6D"/>
</dbReference>
<keyword evidence="5" id="KW-0560">Oxidoreductase</keyword>
<dbReference type="PANTHER" id="PTHR24291">
    <property type="entry name" value="CYTOCHROME P450 FAMILY 4"/>
    <property type="match status" value="1"/>
</dbReference>
<evidence type="ECO:0000256" key="4">
    <source>
        <dbReference type="PIRSR" id="PIRSR602401-1"/>
    </source>
</evidence>
<dbReference type="GO" id="GO:0016705">
    <property type="term" value="F:oxidoreductase activity, acting on paired donors, with incorporation or reduction of molecular oxygen"/>
    <property type="evidence" value="ECO:0007669"/>
    <property type="project" value="InterPro"/>
</dbReference>
<reference evidence="6" key="4">
    <citation type="submission" date="2019-03" db="UniProtKB">
        <authorList>
            <consortium name="EnsemblPlants"/>
        </authorList>
    </citation>
    <scope>IDENTIFICATION</scope>
</reference>
<keyword evidence="7" id="KW-1185">Reference proteome</keyword>
<dbReference type="AlphaFoldDB" id="A0A453Q3M7"/>
<dbReference type="InterPro" id="IPR036396">
    <property type="entry name" value="Cyt_P450_sf"/>
</dbReference>
<dbReference type="STRING" id="200361.A0A453Q3M7"/>
<reference evidence="7" key="2">
    <citation type="journal article" date="2017" name="Nat. Plants">
        <title>The Aegilops tauschii genome reveals multiple impacts of transposons.</title>
        <authorList>
            <person name="Zhao G."/>
            <person name="Zou C."/>
            <person name="Li K."/>
            <person name="Wang K."/>
            <person name="Li T."/>
            <person name="Gao L."/>
            <person name="Zhang X."/>
            <person name="Wang H."/>
            <person name="Yang Z."/>
            <person name="Liu X."/>
            <person name="Jiang W."/>
            <person name="Mao L."/>
            <person name="Kong X."/>
            <person name="Jiao Y."/>
            <person name="Jia J."/>
        </authorList>
    </citation>
    <scope>NUCLEOTIDE SEQUENCE [LARGE SCALE GENOMIC DNA]</scope>
    <source>
        <strain evidence="7">cv. AL8/78</strain>
    </source>
</reference>